<dbReference type="PANTHER" id="PTHR21392">
    <property type="entry name" value="TRNA-URIDINE AMINOCARBOXYPROPYLTRANSFERASE 2"/>
    <property type="match status" value="1"/>
</dbReference>
<gene>
    <name evidence="9" type="primary">Dtwd2_0</name>
    <name evidence="9" type="ORF">g.159670</name>
</gene>
<feature type="region of interest" description="Disordered" evidence="7">
    <location>
        <begin position="39"/>
        <end position="80"/>
    </location>
</feature>
<comment type="similarity">
    <text evidence="5">Belongs to the TDD superfamily. DTWD2 family.</text>
</comment>
<name>A0A1D1XRB4_9ARAE</name>
<evidence type="ECO:0000256" key="6">
    <source>
        <dbReference type="ARBA" id="ARBA00048718"/>
    </source>
</evidence>
<organism evidence="9">
    <name type="scientific">Anthurium amnicola</name>
    <dbReference type="NCBI Taxonomy" id="1678845"/>
    <lineage>
        <taxon>Eukaryota</taxon>
        <taxon>Viridiplantae</taxon>
        <taxon>Streptophyta</taxon>
        <taxon>Embryophyta</taxon>
        <taxon>Tracheophyta</taxon>
        <taxon>Spermatophyta</taxon>
        <taxon>Magnoliopsida</taxon>
        <taxon>Liliopsida</taxon>
        <taxon>Araceae</taxon>
        <taxon>Pothoideae</taxon>
        <taxon>Potheae</taxon>
        <taxon>Anthurium</taxon>
    </lineage>
</organism>
<keyword evidence="3" id="KW-0949">S-adenosyl-L-methionine</keyword>
<evidence type="ECO:0000259" key="8">
    <source>
        <dbReference type="SMART" id="SM01144"/>
    </source>
</evidence>
<dbReference type="GO" id="GO:0016432">
    <property type="term" value="F:tRNA-uridine aminocarboxypropyltransferase activity"/>
    <property type="evidence" value="ECO:0007669"/>
    <property type="project" value="UniProtKB-EC"/>
</dbReference>
<comment type="catalytic activity">
    <reaction evidence="6">
        <text>a uridine in tRNA + S-adenosyl-L-methionine = a 3-[(3S)-3-amino-3-carboxypropyl]uridine in tRNA + S-methyl-5'-thioadenosine + H(+)</text>
        <dbReference type="Rhea" id="RHEA:62432"/>
        <dbReference type="Rhea" id="RHEA-COMP:13339"/>
        <dbReference type="Rhea" id="RHEA-COMP:16092"/>
        <dbReference type="ChEBI" id="CHEBI:15378"/>
        <dbReference type="ChEBI" id="CHEBI:17509"/>
        <dbReference type="ChEBI" id="CHEBI:59789"/>
        <dbReference type="ChEBI" id="CHEBI:65315"/>
        <dbReference type="ChEBI" id="CHEBI:82930"/>
        <dbReference type="EC" id="2.5.1.25"/>
    </reaction>
</comment>
<dbReference type="SMART" id="SM01144">
    <property type="entry name" value="DTW"/>
    <property type="match status" value="1"/>
</dbReference>
<evidence type="ECO:0000256" key="7">
    <source>
        <dbReference type="SAM" id="MobiDB-lite"/>
    </source>
</evidence>
<feature type="domain" description="DTW" evidence="8">
    <location>
        <begin position="78"/>
        <end position="503"/>
    </location>
</feature>
<evidence type="ECO:0000256" key="2">
    <source>
        <dbReference type="ARBA" id="ARBA00022679"/>
    </source>
</evidence>
<keyword evidence="4" id="KW-0819">tRNA processing</keyword>
<evidence type="ECO:0000256" key="1">
    <source>
        <dbReference type="ARBA" id="ARBA00012386"/>
    </source>
</evidence>
<evidence type="ECO:0000313" key="9">
    <source>
        <dbReference type="EMBL" id="JAT44926.1"/>
    </source>
</evidence>
<accession>A0A1D1XRB4</accession>
<reference evidence="9" key="1">
    <citation type="submission" date="2015-07" db="EMBL/GenBank/DDBJ databases">
        <title>Transcriptome Assembly of Anthurium amnicola.</title>
        <authorList>
            <person name="Suzuki J."/>
        </authorList>
    </citation>
    <scope>NUCLEOTIDE SEQUENCE</scope>
</reference>
<feature type="region of interest" description="Disordered" evidence="7">
    <location>
        <begin position="206"/>
        <end position="232"/>
    </location>
</feature>
<dbReference type="PANTHER" id="PTHR21392:SF0">
    <property type="entry name" value="TRNA-URIDINE AMINOCARBOXYPROPYLTRANSFERASE 2"/>
    <property type="match status" value="1"/>
</dbReference>
<dbReference type="EC" id="2.5.1.25" evidence="1"/>
<dbReference type="GO" id="GO:0008033">
    <property type="term" value="P:tRNA processing"/>
    <property type="evidence" value="ECO:0007669"/>
    <property type="project" value="UniProtKB-KW"/>
</dbReference>
<dbReference type="InterPro" id="IPR039262">
    <property type="entry name" value="DTWD2/TAPT"/>
</dbReference>
<dbReference type="Pfam" id="PF03942">
    <property type="entry name" value="DTW"/>
    <property type="match status" value="2"/>
</dbReference>
<dbReference type="EMBL" id="GDJX01023010">
    <property type="protein sequence ID" value="JAT44926.1"/>
    <property type="molecule type" value="Transcribed_RNA"/>
</dbReference>
<sequence>APLSIDPIRAKTLSKPRVYAGAGCRRMLSRLATGIRAPAGIHRRSPFSGRNPSDSRSRARALAMEAGDLPPPPPSRRKRPFCGRCSKPASVCLCSRLRSPPLDNHIGVTILQHSLEGKHALNSVRVAALGLRNVAVVPVTDVLFHAEYTVRPLGEGGGRLGEAGLAMVSNIAALRGGVPGMALEHHSLEDAESERAGVHFGEVPCDRERSRGAGSLQVPAARAEERKDGFAPSNARHCSHDLNCFTENCKNWTLNSKVINGVVTRISSSPTSDENFDSERVPLTASPAVSQETPDAQLHPKRLELYPQAESSGAEEGNAVVSSTLYKCICSSSKLWVSLERTARPDLTWVLGKPFGKAATSNGFAVQKLQRRQLKGSMELEDTEEFELVIPAGSALLFPGKCSIAFEDVDFEVKHLVVLDGTWDKAKRMYYENPWLKLLPHLKLESKAASLYSEVRHQPRPGCFSTIESIVYALKALGNDMEGLDDLLHVFESMIGDQRRCKDEKFSRMSQS</sequence>
<proteinExistence type="inferred from homology"/>
<dbReference type="AlphaFoldDB" id="A0A1D1XRB4"/>
<keyword evidence="2" id="KW-0808">Transferase</keyword>
<evidence type="ECO:0000256" key="3">
    <source>
        <dbReference type="ARBA" id="ARBA00022691"/>
    </source>
</evidence>
<evidence type="ECO:0000256" key="5">
    <source>
        <dbReference type="ARBA" id="ARBA00034489"/>
    </source>
</evidence>
<feature type="non-terminal residue" evidence="9">
    <location>
        <position position="1"/>
    </location>
</feature>
<evidence type="ECO:0000256" key="4">
    <source>
        <dbReference type="ARBA" id="ARBA00022694"/>
    </source>
</evidence>
<dbReference type="InterPro" id="IPR005636">
    <property type="entry name" value="DTW"/>
</dbReference>
<protein>
    <recommendedName>
        <fullName evidence="1">tRNA-uridine aminocarboxypropyltransferase</fullName>
        <ecNumber evidence="1">2.5.1.25</ecNumber>
    </recommendedName>
</protein>